<dbReference type="RefSeq" id="WP_076047021.1">
    <property type="nucleotide sequence ID" value="NZ_JBHYUY010000052.1"/>
</dbReference>
<gene>
    <name evidence="1" type="ORF">AVW11_34855</name>
</gene>
<comment type="caution">
    <text evidence="1">The sequence shown here is derived from an EMBL/GenBank/DDBJ whole genome shotgun (WGS) entry which is preliminary data.</text>
</comment>
<evidence type="ECO:0000313" key="1">
    <source>
        <dbReference type="EMBL" id="OLZ44641.1"/>
    </source>
</evidence>
<dbReference type="Proteomes" id="UP000187151">
    <property type="component" value="Unassembled WGS sequence"/>
</dbReference>
<keyword evidence="2" id="KW-1185">Reference proteome</keyword>
<proteinExistence type="predicted"/>
<organism evidence="1 2">
    <name type="scientific">Streptomyces amritsarensis</name>
    <dbReference type="NCBI Taxonomy" id="681158"/>
    <lineage>
        <taxon>Bacteria</taxon>
        <taxon>Bacillati</taxon>
        <taxon>Actinomycetota</taxon>
        <taxon>Actinomycetes</taxon>
        <taxon>Kitasatosporales</taxon>
        <taxon>Streptomycetaceae</taxon>
        <taxon>Streptomyces</taxon>
    </lineage>
</organism>
<sequence>MLPLDPHADPGRRAWVPCPQCQDTRHCTPCQQRRTCPTHWRYLLTNVGTLLHLQCPHCHHLWAHETSFRTTPKPPHP</sequence>
<dbReference type="EMBL" id="MQUR01000168">
    <property type="protein sequence ID" value="OLZ44641.1"/>
    <property type="molecule type" value="Genomic_DNA"/>
</dbReference>
<protein>
    <submittedName>
        <fullName evidence="1">Uncharacterized protein</fullName>
    </submittedName>
</protein>
<accession>A0ABX3FUT4</accession>
<reference evidence="1 2" key="1">
    <citation type="submission" date="2016-01" db="EMBL/GenBank/DDBJ databases">
        <title>Streptomyces amritsarensis strain MTCC 11845 genome sequencing and assembly.</title>
        <authorList>
            <person name="Sharma D."/>
            <person name="Nair G.R."/>
            <person name="Kaur G."/>
            <person name="Manhas R.K."/>
            <person name="Mayilraj S."/>
        </authorList>
    </citation>
    <scope>NUCLEOTIDE SEQUENCE [LARGE SCALE GENOMIC DNA]</scope>
    <source>
        <strain evidence="1 2">MTCC 11845</strain>
    </source>
</reference>
<name>A0ABX3FUT4_9ACTN</name>
<evidence type="ECO:0000313" key="2">
    <source>
        <dbReference type="Proteomes" id="UP000187151"/>
    </source>
</evidence>